<feature type="chain" id="PRO_5046042239" evidence="1">
    <location>
        <begin position="40"/>
        <end position="311"/>
    </location>
</feature>
<keyword evidence="3" id="KW-1185">Reference proteome</keyword>
<feature type="signal peptide" evidence="1">
    <location>
        <begin position="1"/>
        <end position="39"/>
    </location>
</feature>
<name>A0ABU9WTP8_9BURK</name>
<dbReference type="Proteomes" id="UP001466933">
    <property type="component" value="Unassembled WGS sequence"/>
</dbReference>
<keyword evidence="1" id="KW-0732">Signal</keyword>
<protein>
    <submittedName>
        <fullName evidence="2">DUF2950 domain-containing protein</fullName>
    </submittedName>
</protein>
<reference evidence="2 3" key="1">
    <citation type="submission" date="2024-05" db="EMBL/GenBank/DDBJ databases">
        <title>Burkholderia sp. Nov. a novel bacteria isolated from rhizosphere soil of Camellia sinensis.</title>
        <authorList>
            <person name="Dong Y."/>
        </authorList>
    </citation>
    <scope>NUCLEOTIDE SEQUENCE [LARGE SCALE GENOMIC DNA]</scope>
    <source>
        <strain evidence="2 3">GS2Y</strain>
    </source>
</reference>
<evidence type="ECO:0000313" key="3">
    <source>
        <dbReference type="Proteomes" id="UP001466933"/>
    </source>
</evidence>
<evidence type="ECO:0000313" key="2">
    <source>
        <dbReference type="EMBL" id="MEN2475437.1"/>
    </source>
</evidence>
<accession>A0ABU9WTP8</accession>
<dbReference type="InterPro" id="IPR021556">
    <property type="entry name" value="DUF2950"/>
</dbReference>
<dbReference type="Pfam" id="PF11453">
    <property type="entry name" value="DUF2950"/>
    <property type="match status" value="1"/>
</dbReference>
<gene>
    <name evidence="2" type="ORF">VOI36_36650</name>
</gene>
<dbReference type="EMBL" id="JBCPYA010000025">
    <property type="protein sequence ID" value="MEN2475437.1"/>
    <property type="molecule type" value="Genomic_DNA"/>
</dbReference>
<organism evidence="2 3">
    <name type="scientific">Burkholderia theae</name>
    <dbReference type="NCBI Taxonomy" id="3143496"/>
    <lineage>
        <taxon>Bacteria</taxon>
        <taxon>Pseudomonadati</taxon>
        <taxon>Pseudomonadota</taxon>
        <taxon>Betaproteobacteria</taxon>
        <taxon>Burkholderiales</taxon>
        <taxon>Burkholderiaceae</taxon>
        <taxon>Burkholderia</taxon>
    </lineage>
</organism>
<comment type="caution">
    <text evidence="2">The sequence shown here is derived from an EMBL/GenBank/DDBJ whole genome shotgun (WGS) entry which is preliminary data.</text>
</comment>
<dbReference type="RefSeq" id="WP_193100745.1">
    <property type="nucleotide sequence ID" value="NZ_JBCPYA010000025.1"/>
</dbReference>
<proteinExistence type="predicted"/>
<sequence length="311" mass="33424">MNRSFLRAMRSHAESASKRRARSLLAIPALLVGMHAAHAQTVFPTADAAAQAFVDAVATSDPDALHRILGPDARSIATPGGFDPNDIDLFLAAWSKGHKIETAPTADGRLPTAHLLVGDSDWPLPVPIVETKAGWQFDIKGARDEILTRRIGRNENAAILTSLAYVDAQRDYHDGTGRYAARLVSTSGQRDGLYWPTAPGEPPSPLGPLAQVMGNQTTANEAYHGYHYRILTAQGAHAPDGPRDYRSKGGLSDGFALVAWPAAYGQTGLTTFIVDADGQVYEKNLGPRTAKVVESIRAYDPDPSWRAVTPP</sequence>
<evidence type="ECO:0000256" key="1">
    <source>
        <dbReference type="SAM" id="SignalP"/>
    </source>
</evidence>